<reference evidence="2" key="1">
    <citation type="submission" date="2019-07" db="EMBL/GenBank/DDBJ databases">
        <title>Toxilogical consequences of a new and cryptic species of cyanobacteria (Komarekiella delphini-convector) recovered from the epidermis of a bottlenose dolphin and 1500 ft. in the air.</title>
        <authorList>
            <person name="Brown A.O."/>
            <person name="Dvorak P."/>
            <person name="Villanueva C.D."/>
            <person name="Foss A.J."/>
            <person name="Garvey A.D."/>
            <person name="Gibson Q.A."/>
            <person name="Johansen J.R."/>
            <person name="Casamatta D.A."/>
        </authorList>
    </citation>
    <scope>NUCLEOTIDE SEQUENCE</scope>
    <source>
        <strain evidence="2">SJRDD-AB1</strain>
    </source>
</reference>
<comment type="caution">
    <text evidence="2">The sequence shown here is derived from an EMBL/GenBank/DDBJ whole genome shotgun (WGS) entry which is preliminary data.</text>
</comment>
<gene>
    <name evidence="2" type="ORF">FNW02_34005</name>
</gene>
<feature type="region of interest" description="Disordered" evidence="1">
    <location>
        <begin position="43"/>
        <end position="65"/>
    </location>
</feature>
<dbReference type="Proteomes" id="UP001165986">
    <property type="component" value="Unassembled WGS sequence"/>
</dbReference>
<evidence type="ECO:0000256" key="1">
    <source>
        <dbReference type="SAM" id="MobiDB-lite"/>
    </source>
</evidence>
<proteinExistence type="predicted"/>
<keyword evidence="3" id="KW-1185">Reference proteome</keyword>
<dbReference type="AlphaFoldDB" id="A0AA40T483"/>
<dbReference type="RefSeq" id="WP_191761965.1">
    <property type="nucleotide sequence ID" value="NZ_VJXY01000076.1"/>
</dbReference>
<evidence type="ECO:0000313" key="3">
    <source>
        <dbReference type="Proteomes" id="UP001165986"/>
    </source>
</evidence>
<name>A0AA40T483_9NOST</name>
<organism evidence="2 3">
    <name type="scientific">Komarekiella delphini-convector SJRDD-AB1</name>
    <dbReference type="NCBI Taxonomy" id="2593771"/>
    <lineage>
        <taxon>Bacteria</taxon>
        <taxon>Bacillati</taxon>
        <taxon>Cyanobacteriota</taxon>
        <taxon>Cyanophyceae</taxon>
        <taxon>Nostocales</taxon>
        <taxon>Nostocaceae</taxon>
        <taxon>Komarekiella</taxon>
        <taxon>Komarekiella delphini-convector</taxon>
    </lineage>
</organism>
<sequence length="65" mass="7535">MFNGQIERELLDGVPWLFGQQPQLPTHLQLSADEQQQKRDIWELPKENSPEPGPTKIHFHDSKSS</sequence>
<protein>
    <submittedName>
        <fullName evidence="2">Uncharacterized protein</fullName>
    </submittedName>
</protein>
<dbReference type="EMBL" id="VJXY01000076">
    <property type="protein sequence ID" value="MBD6620651.1"/>
    <property type="molecule type" value="Genomic_DNA"/>
</dbReference>
<evidence type="ECO:0000313" key="2">
    <source>
        <dbReference type="EMBL" id="MBD6620651.1"/>
    </source>
</evidence>
<accession>A0AA40T483</accession>